<gene>
    <name evidence="2" type="primary">Ci-Rhysin2/Deltex3-b</name>
</gene>
<proteinExistence type="evidence at transcript level"/>
<name>Q4H2V4_CIOIN</name>
<organism evidence="2">
    <name type="scientific">Ciona intestinalis</name>
    <name type="common">Transparent sea squirt</name>
    <name type="synonym">Ascidia intestinalis</name>
    <dbReference type="NCBI Taxonomy" id="7719"/>
    <lineage>
        <taxon>Eukaryota</taxon>
        <taxon>Metazoa</taxon>
        <taxon>Chordata</taxon>
        <taxon>Tunicata</taxon>
        <taxon>Ascidiacea</taxon>
        <taxon>Phlebobranchia</taxon>
        <taxon>Cionidae</taxon>
        <taxon>Ciona</taxon>
    </lineage>
</organism>
<evidence type="ECO:0000256" key="1">
    <source>
        <dbReference type="SAM" id="MobiDB-lite"/>
    </source>
</evidence>
<reference evidence="2" key="3">
    <citation type="submission" date="2005-04" db="EMBL/GenBank/DDBJ databases">
        <title>Expressed genes in Ciona intestinalis.</title>
        <authorList>
            <person name="Satou Y."/>
        </authorList>
    </citation>
    <scope>NUCLEOTIDE SEQUENCE</scope>
</reference>
<sequence length="608" mass="69030">MFQDDKYVQSTLEKVHYLDDTQLKIISRFIPPLCGDRFLLSNVGKGTSLDTVELLLENCDKPNQRCPELIPCKIEGQYLTLYKEPTELYEIREITKEISRNKLEGCALKATLMQPTNALLVEGIPGDSSKENIETFFNNCANIEKDKVTTVDLCSVNTAVVSFADCQCAESLWEHCKRTTLQMSGCCLKISLYYHHLQSNHSETNNSSDHREKTFVEPQSSSAEGMSMKSVVSSVQNEGSYMITSGSDILNYLGFAKLNKNLRTEFSQRANIVLSVADDSVYIQYTMKDDEDPQSLLEDFDKFFSNFSSQLVSGNDAELSKLRSLFNWTEDEEKIKLKIDSTVMHVFIRSTTDGVQITGQMKQVDVVVKEFERLLNLKTVTLPICESYYKRLMKHEALNTLMVNNGKVEVACNSTDYSVTFTGSAKDVDQAELCFMRKFMCLEPIPVENQSVSVQVENLDFMKDCHVQTELNTVKSCETQTTPMVGETSSTETQTKNIEFMKNCHVQTELNTVQSCETQTTPMVGETSSTETQTEQWQEPALVRQNTGALPASNKETYQTIAEKFQVLGREVFLKENAESAVLQKYYVDRHLYDFFILTHNTEELWLA</sequence>
<dbReference type="OrthoDB" id="6133115at2759"/>
<feature type="region of interest" description="Disordered" evidence="1">
    <location>
        <begin position="201"/>
        <end position="220"/>
    </location>
</feature>
<dbReference type="InterPro" id="IPR035979">
    <property type="entry name" value="RBD_domain_sf"/>
</dbReference>
<dbReference type="GO" id="GO:0003676">
    <property type="term" value="F:nucleic acid binding"/>
    <property type="evidence" value="ECO:0007669"/>
    <property type="project" value="InterPro"/>
</dbReference>
<dbReference type="EMBL" id="AB210668">
    <property type="protein sequence ID" value="BAE06673.1"/>
    <property type="molecule type" value="mRNA"/>
</dbReference>
<reference evidence="2" key="2">
    <citation type="journal article" date="2004" name="Development">
        <title>Gene expression profiles of transcription factors and signaling molecules in the ascidian embryo: towards a comprehensive understanding of gene networks.</title>
        <authorList>
            <person name="Imai K.S."/>
            <person name="Hino K."/>
            <person name="Yagi K."/>
            <person name="Satoh N."/>
            <person name="Satou Y."/>
        </authorList>
    </citation>
    <scope>NUCLEOTIDE SEQUENCE</scope>
</reference>
<dbReference type="InterPro" id="IPR012677">
    <property type="entry name" value="Nucleotide-bd_a/b_plait_sf"/>
</dbReference>
<protein>
    <submittedName>
        <fullName evidence="2">Ci-Rhysin2/Deltex3-b protein</fullName>
    </submittedName>
</protein>
<reference evidence="2" key="1">
    <citation type="journal article" date="2003" name="Dev. Genes Evol.">
        <title>Genomewide surveys of developmentally relevant genes in Ciona intestinalis.</title>
        <authorList>
            <person name="Satou Y."/>
            <person name="Satoh N."/>
        </authorList>
    </citation>
    <scope>NUCLEOTIDE SEQUENCE</scope>
</reference>
<evidence type="ECO:0000313" key="2">
    <source>
        <dbReference type="EMBL" id="BAE06673.1"/>
    </source>
</evidence>
<accession>Q4H2V4</accession>
<dbReference type="KEGG" id="cin:778745"/>
<dbReference type="AlphaFoldDB" id="Q4H2V4"/>
<dbReference type="Gene3D" id="3.30.70.330">
    <property type="match status" value="1"/>
</dbReference>
<dbReference type="SUPFAM" id="SSF54928">
    <property type="entry name" value="RNA-binding domain, RBD"/>
    <property type="match status" value="1"/>
</dbReference>
<accession>A0A1W2VP46</accession>